<organism evidence="3 4">
    <name type="scientific">Microvirga guangxiensis</name>
    <dbReference type="NCBI Taxonomy" id="549386"/>
    <lineage>
        <taxon>Bacteria</taxon>
        <taxon>Pseudomonadati</taxon>
        <taxon>Pseudomonadota</taxon>
        <taxon>Alphaproteobacteria</taxon>
        <taxon>Hyphomicrobiales</taxon>
        <taxon>Methylobacteriaceae</taxon>
        <taxon>Microvirga</taxon>
    </lineage>
</organism>
<dbReference type="InterPro" id="IPR037165">
    <property type="entry name" value="AldOxase/xan_DH_Mopterin-bd_sf"/>
</dbReference>
<accession>A0A1G5IYM0</accession>
<dbReference type="InterPro" id="IPR016208">
    <property type="entry name" value="Ald_Oxase/xanthine_DH-like"/>
</dbReference>
<dbReference type="Gene3D" id="3.30.365.10">
    <property type="entry name" value="Aldehyde oxidase/xanthine dehydrogenase, molybdopterin binding domain"/>
    <property type="match status" value="4"/>
</dbReference>
<dbReference type="InterPro" id="IPR036856">
    <property type="entry name" value="Ald_Oxase/Xan_DH_a/b_sf"/>
</dbReference>
<sequence>MQQPNAYIGTPQNRVDGRAKVTGGAKYAAEFEAPDLAFGIVVSSAIAKGRIKSIDTSAALAVPGVLQVFTHENRPRTAWLDRNFRDETAPPGSPFRPLYDDKVIYSGQPVALVVAEEFELAAHAASLVRVEYETEPHMTDLDLKRSEAYVPPKKRSGVKPPPSPRGDAEGVFAQAPVKVHAEYRVAIEHHNPMETHASTVVYEDDGTLTIHDKTQGAQNSQSYVASVFGLSSSQVRVVSPYIGGAFGSGLRPQYQLFLAVMAALELKRSVRVVLTRDQMFTFGFRPLTIQTISLGANPDGKLLSIMHDATQTTSTFEDYQEVVVNWSNLLYHCDNVKLTYKLAQVDTYTPTDMRAPGAALGVAAIETAMDELAYATGIDPVELRLRNYAEMDEADKKSFTSKELRACYQLGAERFGWEKRNPEPRSMRDGRELVGWGMASGVWEAIMQKTAARAVLTQDGNLEVASATMDIGTGTYTILTQIAAETLGLPMTSVATKIGDSSLPKSPVQGGSWTAASAGSAVQNACLSVREQIFKYARQMESSPLANASIEQVTFAEGRIHLTNDPSASVTFAEAMQAGGVERIEAEEKASPGMLTSMRYSGYSHSAVFAEVKVDEELGVIRVTRIVTAVAAGTILNPKTARSQILGGVVFGLGMALEEESMLDHNLGRFMNHNLAEYHVPVNADVYDIDVIFVSEHEEMLNPLGIKGLGEIGVVGTAAAIGNAIFHATGKRIREYPITIDKLLG</sequence>
<feature type="domain" description="Aldehyde oxidase/xanthine dehydrogenase a/b hammerhead" evidence="2">
    <location>
        <begin position="22"/>
        <end position="136"/>
    </location>
</feature>
<dbReference type="InterPro" id="IPR046867">
    <property type="entry name" value="AldOxase/xan_DH_MoCoBD2"/>
</dbReference>
<keyword evidence="4" id="KW-1185">Reference proteome</keyword>
<dbReference type="SUPFAM" id="SSF56003">
    <property type="entry name" value="Molybdenum cofactor-binding domain"/>
    <property type="match status" value="1"/>
</dbReference>
<dbReference type="OrthoDB" id="8428274at2"/>
<dbReference type="Pfam" id="PF01315">
    <property type="entry name" value="Ald_Xan_dh_C"/>
    <property type="match status" value="1"/>
</dbReference>
<proteinExistence type="predicted"/>
<dbReference type="PANTHER" id="PTHR11908">
    <property type="entry name" value="XANTHINE DEHYDROGENASE"/>
    <property type="match status" value="1"/>
</dbReference>
<reference evidence="4" key="1">
    <citation type="submission" date="2016-10" db="EMBL/GenBank/DDBJ databases">
        <authorList>
            <person name="Varghese N."/>
            <person name="Submissions S."/>
        </authorList>
    </citation>
    <scope>NUCLEOTIDE SEQUENCE [LARGE SCALE GENOMIC DNA]</scope>
    <source>
        <strain evidence="4">CGMCC 1.7666</strain>
    </source>
</reference>
<dbReference type="EMBL" id="FMVJ01000006">
    <property type="protein sequence ID" value="SCY80810.1"/>
    <property type="molecule type" value="Genomic_DNA"/>
</dbReference>
<dbReference type="STRING" id="549386.SAMN02927923_02376"/>
<dbReference type="Proteomes" id="UP000199569">
    <property type="component" value="Unassembled WGS sequence"/>
</dbReference>
<evidence type="ECO:0000256" key="1">
    <source>
        <dbReference type="SAM" id="MobiDB-lite"/>
    </source>
</evidence>
<dbReference type="SUPFAM" id="SSF54665">
    <property type="entry name" value="CO dehydrogenase molybdoprotein N-domain-like"/>
    <property type="match status" value="1"/>
</dbReference>
<dbReference type="RefSeq" id="WP_091134603.1">
    <property type="nucleotide sequence ID" value="NZ_FMVJ01000006.1"/>
</dbReference>
<dbReference type="Gene3D" id="3.90.1170.50">
    <property type="entry name" value="Aldehyde oxidase/xanthine dehydrogenase, a/b hammerhead"/>
    <property type="match status" value="1"/>
</dbReference>
<feature type="region of interest" description="Disordered" evidence="1">
    <location>
        <begin position="146"/>
        <end position="167"/>
    </location>
</feature>
<dbReference type="AlphaFoldDB" id="A0A1G5IYM0"/>
<dbReference type="Pfam" id="PF20256">
    <property type="entry name" value="MoCoBD_2"/>
    <property type="match status" value="1"/>
</dbReference>
<dbReference type="SMART" id="SM01008">
    <property type="entry name" value="Ald_Xan_dh_C"/>
    <property type="match status" value="1"/>
</dbReference>
<gene>
    <name evidence="3" type="ORF">SAMN02927923_02376</name>
</gene>
<dbReference type="PANTHER" id="PTHR11908:SF153">
    <property type="entry name" value="DEHYDROGENASE"/>
    <property type="match status" value="1"/>
</dbReference>
<evidence type="ECO:0000313" key="3">
    <source>
        <dbReference type="EMBL" id="SCY80810.1"/>
    </source>
</evidence>
<name>A0A1G5IYM0_9HYPH</name>
<dbReference type="InterPro" id="IPR000674">
    <property type="entry name" value="Ald_Oxase/Xan_DH_a/b"/>
</dbReference>
<dbReference type="Pfam" id="PF02738">
    <property type="entry name" value="MoCoBD_1"/>
    <property type="match status" value="1"/>
</dbReference>
<dbReference type="GO" id="GO:0016491">
    <property type="term" value="F:oxidoreductase activity"/>
    <property type="evidence" value="ECO:0007669"/>
    <property type="project" value="InterPro"/>
</dbReference>
<dbReference type="InterPro" id="IPR008274">
    <property type="entry name" value="AldOxase/xan_DH_MoCoBD1"/>
</dbReference>
<dbReference type="GO" id="GO:0005506">
    <property type="term" value="F:iron ion binding"/>
    <property type="evidence" value="ECO:0007669"/>
    <property type="project" value="InterPro"/>
</dbReference>
<evidence type="ECO:0000313" key="4">
    <source>
        <dbReference type="Proteomes" id="UP000199569"/>
    </source>
</evidence>
<evidence type="ECO:0000259" key="2">
    <source>
        <dbReference type="SMART" id="SM01008"/>
    </source>
</evidence>
<protein>
    <submittedName>
        <fullName evidence="3">Xanthine dehydrogenase YagR molybdenum-binding subunit</fullName>
    </submittedName>
</protein>